<feature type="transmembrane region" description="Helical" evidence="1">
    <location>
        <begin position="31"/>
        <end position="49"/>
    </location>
</feature>
<reference evidence="2" key="1">
    <citation type="submission" date="2021-01" db="EMBL/GenBank/DDBJ databases">
        <title>Novel species in genus Nocardioides.</title>
        <authorList>
            <person name="Zhang G."/>
        </authorList>
    </citation>
    <scope>NUCLEOTIDE SEQUENCE</scope>
    <source>
        <strain evidence="2">Zg-536</strain>
    </source>
</reference>
<evidence type="ECO:0000313" key="2">
    <source>
        <dbReference type="EMBL" id="MBM9458360.1"/>
    </source>
</evidence>
<protein>
    <submittedName>
        <fullName evidence="2">Uncharacterized protein</fullName>
    </submittedName>
</protein>
<feature type="transmembrane region" description="Helical" evidence="1">
    <location>
        <begin position="56"/>
        <end position="81"/>
    </location>
</feature>
<evidence type="ECO:0000313" key="3">
    <source>
        <dbReference type="Proteomes" id="UP000663791"/>
    </source>
</evidence>
<comment type="caution">
    <text evidence="2">The sequence shown here is derived from an EMBL/GenBank/DDBJ whole genome shotgun (WGS) entry which is preliminary data.</text>
</comment>
<dbReference type="AlphaFoldDB" id="A0A938Y348"/>
<name>A0A938Y348_9ACTN</name>
<keyword evidence="1" id="KW-0812">Transmembrane</keyword>
<keyword evidence="3" id="KW-1185">Reference proteome</keyword>
<organism evidence="2 3">
    <name type="scientific">Nocardioides faecalis</name>
    <dbReference type="NCBI Taxonomy" id="2803858"/>
    <lineage>
        <taxon>Bacteria</taxon>
        <taxon>Bacillati</taxon>
        <taxon>Actinomycetota</taxon>
        <taxon>Actinomycetes</taxon>
        <taxon>Propionibacteriales</taxon>
        <taxon>Nocardioidaceae</taxon>
        <taxon>Nocardioides</taxon>
    </lineage>
</organism>
<feature type="transmembrane region" description="Helical" evidence="1">
    <location>
        <begin position="181"/>
        <end position="204"/>
    </location>
</feature>
<feature type="transmembrane region" description="Helical" evidence="1">
    <location>
        <begin position="224"/>
        <end position="245"/>
    </location>
</feature>
<dbReference type="Proteomes" id="UP000663791">
    <property type="component" value="Unassembled WGS sequence"/>
</dbReference>
<gene>
    <name evidence="2" type="ORF">JK386_00410</name>
</gene>
<keyword evidence="1" id="KW-0472">Membrane</keyword>
<dbReference type="RefSeq" id="WP_205289674.1">
    <property type="nucleotide sequence ID" value="NZ_CP074406.1"/>
</dbReference>
<evidence type="ECO:0000256" key="1">
    <source>
        <dbReference type="SAM" id="Phobius"/>
    </source>
</evidence>
<sequence length="246" mass="25437">MSLLALGAFLVIVGLCDLLRATRDRVSATRRTVLIGIGWLLVLIFLLWTGDSLGGALLLGLGMGLGLTLWVIGSSAALVAHALEAPVWRALAFGGLGLGAAASLLGAGALEEWVLWPGWLRDTVFATWPVADVTVSAGAVLLQLATGNLLVRLVLDAVGVPAITNEKKLKGGRLLGPMERIFIVGLGHIGEVTAAAIVVAAKGLLRFPDLQAGAKEGPSDLSEYFLVGSFASWLIGLAGVALIYVA</sequence>
<proteinExistence type="predicted"/>
<dbReference type="EMBL" id="JAERTX010000001">
    <property type="protein sequence ID" value="MBM9458360.1"/>
    <property type="molecule type" value="Genomic_DNA"/>
</dbReference>
<accession>A0A938Y348</accession>
<keyword evidence="1" id="KW-1133">Transmembrane helix</keyword>
<feature type="transmembrane region" description="Helical" evidence="1">
    <location>
        <begin position="87"/>
        <end position="110"/>
    </location>
</feature>